<evidence type="ECO:0000313" key="1">
    <source>
        <dbReference type="EMBL" id="NNH75281.1"/>
    </source>
</evidence>
<dbReference type="RefSeq" id="WP_067528356.1">
    <property type="nucleotide sequence ID" value="NZ_JABELX010000020.1"/>
</dbReference>
<reference evidence="1 2" key="1">
    <citation type="submission" date="2020-05" db="EMBL/GenBank/DDBJ databases">
        <title>MicrobeNet Type strains.</title>
        <authorList>
            <person name="Nicholson A.C."/>
        </authorList>
    </citation>
    <scope>NUCLEOTIDE SEQUENCE [LARGE SCALE GENOMIC DNA]</scope>
    <source>
        <strain evidence="1 2">JCM 3224</strain>
    </source>
</reference>
<gene>
    <name evidence="1" type="ORF">HLB23_36440</name>
</gene>
<organism evidence="1 2">
    <name type="scientific">Nocardia uniformis</name>
    <dbReference type="NCBI Taxonomy" id="53432"/>
    <lineage>
        <taxon>Bacteria</taxon>
        <taxon>Bacillati</taxon>
        <taxon>Actinomycetota</taxon>
        <taxon>Actinomycetes</taxon>
        <taxon>Mycobacteriales</taxon>
        <taxon>Nocardiaceae</taxon>
        <taxon>Nocardia</taxon>
    </lineage>
</organism>
<name>A0A849CK60_9NOCA</name>
<keyword evidence="2" id="KW-1185">Reference proteome</keyword>
<evidence type="ECO:0000313" key="2">
    <source>
        <dbReference type="Proteomes" id="UP000586827"/>
    </source>
</evidence>
<protein>
    <submittedName>
        <fullName evidence="1">Uncharacterized protein</fullName>
    </submittedName>
</protein>
<dbReference type="Pfam" id="PF22281">
    <property type="entry name" value="DUF6959"/>
    <property type="match status" value="1"/>
</dbReference>
<accession>A0A849CK60</accession>
<proteinExistence type="predicted"/>
<dbReference type="EMBL" id="JABELX010000020">
    <property type="protein sequence ID" value="NNH75281.1"/>
    <property type="molecule type" value="Genomic_DNA"/>
</dbReference>
<dbReference type="AlphaFoldDB" id="A0A849CK60"/>
<comment type="caution">
    <text evidence="1">The sequence shown here is derived from an EMBL/GenBank/DDBJ whole genome shotgun (WGS) entry which is preliminary data.</text>
</comment>
<dbReference type="Proteomes" id="UP000586827">
    <property type="component" value="Unassembled WGS sequence"/>
</dbReference>
<sequence length="87" mass="9814">MEYEAKIIDSQGDYSLISWEGRRFPALTIQGDSLHLLNETLKGAQSELSRGNIDDAAFSIREAVEQVSSMEKAYGEMMQKKGLRLPY</sequence>
<dbReference type="InterPro" id="IPR053801">
    <property type="entry name" value="DUF6959"/>
</dbReference>